<sequence length="121" mass="12870">MFGDSRRSPSRPAESLAQGCSGCASFCVRAVAAARSKLERILGESISAPGEGRLDLAGSVKTPCIDICVFDTATGWCVGCGRTRPEVAQWRKLTPFRRKAIERDLPRRTATLVAAAAATNS</sequence>
<dbReference type="Pfam" id="PF06945">
    <property type="entry name" value="DUF1289"/>
    <property type="match status" value="1"/>
</dbReference>
<evidence type="ECO:0000313" key="1">
    <source>
        <dbReference type="EMBL" id="MFC5343678.1"/>
    </source>
</evidence>
<gene>
    <name evidence="1" type="ORF">ACFPIE_07120</name>
</gene>
<dbReference type="EMBL" id="JBHSLF010000014">
    <property type="protein sequence ID" value="MFC5343678.1"/>
    <property type="molecule type" value="Genomic_DNA"/>
</dbReference>
<organism evidence="1 2">
    <name type="scientific">Brevundimonas staleyi</name>
    <dbReference type="NCBI Taxonomy" id="74326"/>
    <lineage>
        <taxon>Bacteria</taxon>
        <taxon>Pseudomonadati</taxon>
        <taxon>Pseudomonadota</taxon>
        <taxon>Alphaproteobacteria</taxon>
        <taxon>Caulobacterales</taxon>
        <taxon>Caulobacteraceae</taxon>
        <taxon>Brevundimonas</taxon>
    </lineage>
</organism>
<name>A0ABW0FRS6_9CAUL</name>
<proteinExistence type="predicted"/>
<dbReference type="InterPro" id="IPR010710">
    <property type="entry name" value="DUF1289"/>
</dbReference>
<dbReference type="PANTHER" id="PTHR35175:SF2">
    <property type="entry name" value="DUF1289 DOMAIN-CONTAINING PROTEIN"/>
    <property type="match status" value="1"/>
</dbReference>
<protein>
    <submittedName>
        <fullName evidence="1">DUF1289 domain-containing protein</fullName>
    </submittedName>
</protein>
<reference evidence="2" key="1">
    <citation type="journal article" date="2019" name="Int. J. Syst. Evol. Microbiol.">
        <title>The Global Catalogue of Microorganisms (GCM) 10K type strain sequencing project: providing services to taxonomists for standard genome sequencing and annotation.</title>
        <authorList>
            <consortium name="The Broad Institute Genomics Platform"/>
            <consortium name="The Broad Institute Genome Sequencing Center for Infectious Disease"/>
            <person name="Wu L."/>
            <person name="Ma J."/>
        </authorList>
    </citation>
    <scope>NUCLEOTIDE SEQUENCE [LARGE SCALE GENOMIC DNA]</scope>
    <source>
        <strain evidence="2">JCM 12125</strain>
    </source>
</reference>
<accession>A0ABW0FRS6</accession>
<dbReference type="Proteomes" id="UP001596152">
    <property type="component" value="Unassembled WGS sequence"/>
</dbReference>
<evidence type="ECO:0000313" key="2">
    <source>
        <dbReference type="Proteomes" id="UP001596152"/>
    </source>
</evidence>
<comment type="caution">
    <text evidence="1">The sequence shown here is derived from an EMBL/GenBank/DDBJ whole genome shotgun (WGS) entry which is preliminary data.</text>
</comment>
<keyword evidence="2" id="KW-1185">Reference proteome</keyword>
<dbReference type="PANTHER" id="PTHR35175">
    <property type="entry name" value="DUF1289 DOMAIN-CONTAINING PROTEIN"/>
    <property type="match status" value="1"/>
</dbReference>
<dbReference type="RefSeq" id="WP_308446948.1">
    <property type="nucleotide sequence ID" value="NZ_CP169082.1"/>
</dbReference>